<organism evidence="3 4">
    <name type="scientific">Emericellopsis atlantica</name>
    <dbReference type="NCBI Taxonomy" id="2614577"/>
    <lineage>
        <taxon>Eukaryota</taxon>
        <taxon>Fungi</taxon>
        <taxon>Dikarya</taxon>
        <taxon>Ascomycota</taxon>
        <taxon>Pezizomycotina</taxon>
        <taxon>Sordariomycetes</taxon>
        <taxon>Hypocreomycetidae</taxon>
        <taxon>Hypocreales</taxon>
        <taxon>Bionectriaceae</taxon>
        <taxon>Emericellopsis</taxon>
    </lineage>
</organism>
<evidence type="ECO:0000256" key="1">
    <source>
        <dbReference type="SAM" id="MobiDB-lite"/>
    </source>
</evidence>
<name>A0A9P7ZRE5_9HYPO</name>
<feature type="transmembrane region" description="Helical" evidence="2">
    <location>
        <begin position="144"/>
        <end position="160"/>
    </location>
</feature>
<dbReference type="GeneID" id="70295683"/>
<feature type="region of interest" description="Disordered" evidence="1">
    <location>
        <begin position="331"/>
        <end position="417"/>
    </location>
</feature>
<evidence type="ECO:0000256" key="2">
    <source>
        <dbReference type="SAM" id="Phobius"/>
    </source>
</evidence>
<reference evidence="3" key="1">
    <citation type="journal article" date="2021" name="IMA Fungus">
        <title>Genomic characterization of three marine fungi, including Emericellopsis atlantica sp. nov. with signatures of a generalist lifestyle and marine biomass degradation.</title>
        <authorList>
            <person name="Hagestad O.C."/>
            <person name="Hou L."/>
            <person name="Andersen J.H."/>
            <person name="Hansen E.H."/>
            <person name="Altermark B."/>
            <person name="Li C."/>
            <person name="Kuhnert E."/>
            <person name="Cox R.J."/>
            <person name="Crous P.W."/>
            <person name="Spatafora J.W."/>
            <person name="Lail K."/>
            <person name="Amirebrahimi M."/>
            <person name="Lipzen A."/>
            <person name="Pangilinan J."/>
            <person name="Andreopoulos W."/>
            <person name="Hayes R.D."/>
            <person name="Ng V."/>
            <person name="Grigoriev I.V."/>
            <person name="Jackson S.A."/>
            <person name="Sutton T.D.S."/>
            <person name="Dobson A.D.W."/>
            <person name="Rama T."/>
        </authorList>
    </citation>
    <scope>NUCLEOTIDE SEQUENCE</scope>
    <source>
        <strain evidence="3">TS7</strain>
    </source>
</reference>
<dbReference type="OrthoDB" id="5287295at2759"/>
<evidence type="ECO:0000313" key="4">
    <source>
        <dbReference type="Proteomes" id="UP000887229"/>
    </source>
</evidence>
<dbReference type="Proteomes" id="UP000887229">
    <property type="component" value="Unassembled WGS sequence"/>
</dbReference>
<dbReference type="AlphaFoldDB" id="A0A9P7ZRE5"/>
<keyword evidence="2" id="KW-0812">Transmembrane</keyword>
<gene>
    <name evidence="3" type="ORF">F5Z01DRAFT_672154</name>
</gene>
<feature type="transmembrane region" description="Helical" evidence="2">
    <location>
        <begin position="244"/>
        <end position="265"/>
    </location>
</feature>
<keyword evidence="2" id="KW-0472">Membrane</keyword>
<proteinExistence type="predicted"/>
<feature type="transmembrane region" description="Helical" evidence="2">
    <location>
        <begin position="12"/>
        <end position="34"/>
    </location>
</feature>
<keyword evidence="4" id="KW-1185">Reference proteome</keyword>
<comment type="caution">
    <text evidence="3">The sequence shown here is derived from an EMBL/GenBank/DDBJ whole genome shotgun (WGS) entry which is preliminary data.</text>
</comment>
<dbReference type="RefSeq" id="XP_046120853.1">
    <property type="nucleotide sequence ID" value="XM_046264780.1"/>
</dbReference>
<sequence length="417" mass="46913">MSQIPAGAEGTVAGVMLYCCLCLIASLLLVWLTWTHHERTSYVAILSYFATLSTTASLVQQVYDITRYHGLVEEQFENRKMHPHNPEVAIANGSVGVSLVLYYIQYYCYGVEAMAASLAQSVYGLSSRPKLKNILRRINRGGKLAAILFPLVTTLLLRVPQVQDKFVSFILLADLPLMLSLFFGCILMIAILGRYIHTKRKFVHWSHDEASSTGHDLSALGGGRGTASTARPRHKRKGIWDRWLMVRFTIAFGALSVFEVTNTLFQLRSVTNAQDDSAARAPDLSAEKVRGSWVFFMPGATPGLLMFVVFGTTAPLRRHMYETFVPRRWRRQQQEGRESPPDPAVPLERRWSERAPTPPPKDWPVFVEVRRLPVQDKMGGSRRPGSDEAPILAVKRHEERHGGRGWGGKHTCNDRRA</sequence>
<dbReference type="EMBL" id="MU251247">
    <property type="protein sequence ID" value="KAG9256929.1"/>
    <property type="molecule type" value="Genomic_DNA"/>
</dbReference>
<evidence type="ECO:0008006" key="5">
    <source>
        <dbReference type="Google" id="ProtNLM"/>
    </source>
</evidence>
<keyword evidence="2" id="KW-1133">Transmembrane helix</keyword>
<feature type="transmembrane region" description="Helical" evidence="2">
    <location>
        <begin position="41"/>
        <end position="63"/>
    </location>
</feature>
<feature type="transmembrane region" description="Helical" evidence="2">
    <location>
        <begin position="293"/>
        <end position="314"/>
    </location>
</feature>
<feature type="transmembrane region" description="Helical" evidence="2">
    <location>
        <begin position="166"/>
        <end position="192"/>
    </location>
</feature>
<evidence type="ECO:0000313" key="3">
    <source>
        <dbReference type="EMBL" id="KAG9256929.1"/>
    </source>
</evidence>
<protein>
    <recommendedName>
        <fullName evidence="5">Glycoside hydrolase</fullName>
    </recommendedName>
</protein>
<accession>A0A9P7ZRE5</accession>